<dbReference type="RefSeq" id="YP_004324151.1">
    <property type="nucleotide sequence ID" value="NC_015287.1"/>
</dbReference>
<dbReference type="Proteomes" id="UP000006527">
    <property type="component" value="Segment"/>
</dbReference>
<protein>
    <submittedName>
        <fullName evidence="1">Uncharacterized protein</fullName>
    </submittedName>
</protein>
<keyword evidence="2" id="KW-1185">Reference proteome</keyword>
<proteinExistence type="predicted"/>
<evidence type="ECO:0000313" key="1">
    <source>
        <dbReference type="EMBL" id="ADO98164.1"/>
    </source>
</evidence>
<gene>
    <name evidence="1" type="ORF">SSSM7_098</name>
</gene>
<dbReference type="KEGG" id="vg:10328667"/>
<accession>E3SL16</accession>
<name>E3SL16_9CAUD</name>
<reference evidence="1 2" key="1">
    <citation type="journal article" date="2010" name="Environ. Microbiol.">
        <title>Genomic analysis of oceanic cyanobacterial myoviruses compared with T4-like myoviruses from diverse hosts and environments.</title>
        <authorList>
            <person name="Sullivan M.B."/>
            <person name="Huang K.H."/>
            <person name="Ignacio-Espinoza J.C."/>
            <person name="Berlin A.M."/>
            <person name="Kelly L."/>
            <person name="Weigele P.R."/>
            <person name="DeFrancesco A.S."/>
            <person name="Kern S.E."/>
            <person name="Thompson L.R."/>
            <person name="Young S."/>
            <person name="Yandava C."/>
            <person name="Fu R."/>
            <person name="Krastins B."/>
            <person name="Chase M."/>
            <person name="Sarracino D."/>
            <person name="Osburne M.S."/>
            <person name="Henn M.R."/>
            <person name="Chisholm S.W."/>
        </authorList>
    </citation>
    <scope>NUCLEOTIDE SEQUENCE [LARGE SCALE GENOMIC DNA]</scope>
    <source>
        <strain evidence="1">8109-3</strain>
    </source>
</reference>
<dbReference type="EMBL" id="GU071098">
    <property type="protein sequence ID" value="ADO98164.1"/>
    <property type="molecule type" value="Genomic_DNA"/>
</dbReference>
<evidence type="ECO:0000313" key="2">
    <source>
        <dbReference type="Proteomes" id="UP000006527"/>
    </source>
</evidence>
<sequence>MSKYIMIIILSVMKLKNTQFTVPDDGFIEKPEEKDDILREVVGDDANDEKRKQNLSE</sequence>
<organism evidence="1 2">
    <name type="scientific">Synechococcus phage S-SSM7</name>
    <dbReference type="NCBI Taxonomy" id="445686"/>
    <lineage>
        <taxon>Viruses</taxon>
        <taxon>Duplodnaviria</taxon>
        <taxon>Heunggongvirae</taxon>
        <taxon>Uroviricota</taxon>
        <taxon>Caudoviricetes</taxon>
        <taxon>Pantevenvirales</taxon>
        <taxon>Kyanoviridae</taxon>
        <taxon>Lipsvirus</taxon>
        <taxon>Lipsvirus ssm7</taxon>
    </lineage>
</organism>
<dbReference type="GeneID" id="10328667"/>